<name>A0AAD5HHG2_UMBRA</name>
<feature type="DNA-binding region" description="HMG box" evidence="1">
    <location>
        <begin position="102"/>
        <end position="170"/>
    </location>
</feature>
<dbReference type="Pfam" id="PF00505">
    <property type="entry name" value="HMG_box"/>
    <property type="match status" value="1"/>
</dbReference>
<evidence type="ECO:0000313" key="3">
    <source>
        <dbReference type="EMBL" id="KAI8584505.1"/>
    </source>
</evidence>
<dbReference type="AlphaFoldDB" id="A0AAD5HHG2"/>
<reference evidence="3" key="2">
    <citation type="journal article" date="2022" name="Proc. Natl. Acad. Sci. U.S.A.">
        <title>Diploid-dominant life cycles characterize the early evolution of Fungi.</title>
        <authorList>
            <person name="Amses K.R."/>
            <person name="Simmons D.R."/>
            <person name="Longcore J.E."/>
            <person name="Mondo S.J."/>
            <person name="Seto K."/>
            <person name="Jeronimo G.H."/>
            <person name="Bonds A.E."/>
            <person name="Quandt C.A."/>
            <person name="Davis W.J."/>
            <person name="Chang Y."/>
            <person name="Federici B.A."/>
            <person name="Kuo A."/>
            <person name="LaButti K."/>
            <person name="Pangilinan J."/>
            <person name="Andreopoulos W."/>
            <person name="Tritt A."/>
            <person name="Riley R."/>
            <person name="Hundley H."/>
            <person name="Johnson J."/>
            <person name="Lipzen A."/>
            <person name="Barry K."/>
            <person name="Lang B.F."/>
            <person name="Cuomo C.A."/>
            <person name="Buchler N.E."/>
            <person name="Grigoriev I.V."/>
            <person name="Spatafora J.W."/>
            <person name="Stajich J.E."/>
            <person name="James T.Y."/>
        </authorList>
    </citation>
    <scope>NUCLEOTIDE SEQUENCE</scope>
    <source>
        <strain evidence="3">AG</strain>
    </source>
</reference>
<dbReference type="RefSeq" id="XP_051449509.1">
    <property type="nucleotide sequence ID" value="XM_051584906.1"/>
</dbReference>
<accession>A0AAD5HHG2</accession>
<keyword evidence="1" id="KW-0539">Nucleus</keyword>
<dbReference type="Gene3D" id="1.10.30.10">
    <property type="entry name" value="High mobility group box domain"/>
    <property type="match status" value="1"/>
</dbReference>
<dbReference type="InterPro" id="IPR009071">
    <property type="entry name" value="HMG_box_dom"/>
</dbReference>
<dbReference type="GeneID" id="75910256"/>
<keyword evidence="4" id="KW-1185">Reference proteome</keyword>
<evidence type="ECO:0000313" key="4">
    <source>
        <dbReference type="Proteomes" id="UP001206595"/>
    </source>
</evidence>
<protein>
    <recommendedName>
        <fullName evidence="2">HMG box domain-containing protein</fullName>
    </recommendedName>
</protein>
<dbReference type="EMBL" id="MU620892">
    <property type="protein sequence ID" value="KAI8584505.1"/>
    <property type="molecule type" value="Genomic_DNA"/>
</dbReference>
<evidence type="ECO:0000256" key="1">
    <source>
        <dbReference type="PROSITE-ProRule" id="PRU00267"/>
    </source>
</evidence>
<dbReference type="GO" id="GO:0005634">
    <property type="term" value="C:nucleus"/>
    <property type="evidence" value="ECO:0007669"/>
    <property type="project" value="UniProtKB-UniRule"/>
</dbReference>
<proteinExistence type="predicted"/>
<reference evidence="3" key="1">
    <citation type="submission" date="2021-06" db="EMBL/GenBank/DDBJ databases">
        <authorList>
            <consortium name="DOE Joint Genome Institute"/>
            <person name="Mondo S.J."/>
            <person name="Amses K.R."/>
            <person name="Simmons D.R."/>
            <person name="Longcore J.E."/>
            <person name="Seto K."/>
            <person name="Alves G.H."/>
            <person name="Bonds A.E."/>
            <person name="Quandt C.A."/>
            <person name="Davis W.J."/>
            <person name="Chang Y."/>
            <person name="Letcher P.M."/>
            <person name="Powell M.J."/>
            <person name="Kuo A."/>
            <person name="Labutti K."/>
            <person name="Pangilinan J."/>
            <person name="Andreopoulos W."/>
            <person name="Tritt A."/>
            <person name="Riley R."/>
            <person name="Hundley H."/>
            <person name="Johnson J."/>
            <person name="Lipzen A."/>
            <person name="Barry K."/>
            <person name="Berbee M.L."/>
            <person name="Buchler N.E."/>
            <person name="Grigoriev I.V."/>
            <person name="Spatafora J.W."/>
            <person name="Stajich J.E."/>
            <person name="James T.Y."/>
        </authorList>
    </citation>
    <scope>NUCLEOTIDE SEQUENCE</scope>
    <source>
        <strain evidence="3">AG</strain>
    </source>
</reference>
<keyword evidence="1" id="KW-0238">DNA-binding</keyword>
<dbReference type="SUPFAM" id="SSF47095">
    <property type="entry name" value="HMG-box"/>
    <property type="match status" value="1"/>
</dbReference>
<gene>
    <name evidence="3" type="ORF">K450DRAFT_216679</name>
</gene>
<dbReference type="CDD" id="cd00084">
    <property type="entry name" value="HMG-box_SF"/>
    <property type="match status" value="1"/>
</dbReference>
<evidence type="ECO:0000259" key="2">
    <source>
        <dbReference type="PROSITE" id="PS50118"/>
    </source>
</evidence>
<dbReference type="GO" id="GO:0003677">
    <property type="term" value="F:DNA binding"/>
    <property type="evidence" value="ECO:0007669"/>
    <property type="project" value="UniProtKB-UniRule"/>
</dbReference>
<comment type="caution">
    <text evidence="3">The sequence shown here is derived from an EMBL/GenBank/DDBJ whole genome shotgun (WGS) entry which is preliminary data.</text>
</comment>
<dbReference type="PROSITE" id="PS50118">
    <property type="entry name" value="HMG_BOX_2"/>
    <property type="match status" value="1"/>
</dbReference>
<dbReference type="Proteomes" id="UP001206595">
    <property type="component" value="Unassembled WGS sequence"/>
</dbReference>
<dbReference type="InterPro" id="IPR036910">
    <property type="entry name" value="HMG_box_dom_sf"/>
</dbReference>
<sequence length="320" mass="36784">MMRKILSKSDEAESEKHIYLQAFVSFEICKQDEETGFKFQPGDTYFSSKKLLDILEQGDAYQCFGNNVLVPTFLILRSIVTCLSKVTPTTPTRRRSSKTKLLRGASNSYMHFNGFFRKIITYAIPEYRPSDVSKLIAALWRASSQETKTIFQRKAEQQKLIWKDLESKYPNISLSKRYKRRNGRFVDQSLDNDLRNERTKNGNGLALFCGVSSDDNVEDYIAMSLATVSCDTKTNDEEEIGCENVLMANNNQDSNASNACQIMSWVDSWNAWEWQSNEVDLVSWSRASTDLSIYLGNIYQNSYQPLDSIYFNDTNYEPRG</sequence>
<feature type="domain" description="HMG box" evidence="2">
    <location>
        <begin position="102"/>
        <end position="170"/>
    </location>
</feature>
<organism evidence="3 4">
    <name type="scientific">Umbelopsis ramanniana AG</name>
    <dbReference type="NCBI Taxonomy" id="1314678"/>
    <lineage>
        <taxon>Eukaryota</taxon>
        <taxon>Fungi</taxon>
        <taxon>Fungi incertae sedis</taxon>
        <taxon>Mucoromycota</taxon>
        <taxon>Mucoromycotina</taxon>
        <taxon>Umbelopsidomycetes</taxon>
        <taxon>Umbelopsidales</taxon>
        <taxon>Umbelopsidaceae</taxon>
        <taxon>Umbelopsis</taxon>
    </lineage>
</organism>